<dbReference type="InterPro" id="IPR006093">
    <property type="entry name" value="Oxy_OxRdtase_FAD_BS"/>
</dbReference>
<comment type="cofactor">
    <cofactor evidence="1">
        <name>FAD</name>
        <dbReference type="ChEBI" id="CHEBI:57692"/>
    </cofactor>
</comment>
<comment type="caution">
    <text evidence="8">The sequence shown here is derived from an EMBL/GenBank/DDBJ whole genome shotgun (WGS) entry which is preliminary data.</text>
</comment>
<accession>A0AAW1P4S5</accession>
<dbReference type="PROSITE" id="PS51387">
    <property type="entry name" value="FAD_PCMH"/>
    <property type="match status" value="1"/>
</dbReference>
<keyword evidence="5" id="KW-0560">Oxidoreductase</keyword>
<gene>
    <name evidence="8" type="ORF">WJX73_007097</name>
</gene>
<evidence type="ECO:0000256" key="1">
    <source>
        <dbReference type="ARBA" id="ARBA00001974"/>
    </source>
</evidence>
<comment type="similarity">
    <text evidence="2">Belongs to the oxygen-dependent FAD-linked oxidoreductase family.</text>
</comment>
<evidence type="ECO:0000259" key="7">
    <source>
        <dbReference type="PROSITE" id="PS51387"/>
    </source>
</evidence>
<dbReference type="SUPFAM" id="SSF56176">
    <property type="entry name" value="FAD-binding/transporter-associated domain-like"/>
    <property type="match status" value="1"/>
</dbReference>
<evidence type="ECO:0000256" key="5">
    <source>
        <dbReference type="ARBA" id="ARBA00023002"/>
    </source>
</evidence>
<keyword evidence="3" id="KW-0285">Flavoprotein</keyword>
<dbReference type="AlphaFoldDB" id="A0AAW1P4S5"/>
<evidence type="ECO:0000313" key="8">
    <source>
        <dbReference type="EMBL" id="KAK9803543.1"/>
    </source>
</evidence>
<evidence type="ECO:0000313" key="9">
    <source>
        <dbReference type="Proteomes" id="UP001465755"/>
    </source>
</evidence>
<dbReference type="InterPro" id="IPR050416">
    <property type="entry name" value="FAD-linked_Oxidoreductase"/>
</dbReference>
<feature type="chain" id="PRO_5043901074" description="FAD-binding PCMH-type domain-containing protein" evidence="6">
    <location>
        <begin position="21"/>
        <end position="517"/>
    </location>
</feature>
<feature type="domain" description="FAD-binding PCMH-type" evidence="7">
    <location>
        <begin position="65"/>
        <end position="238"/>
    </location>
</feature>
<sequence length="517" mass="54500">MSALLLVCTFIYGLWAFAGAATDLASQVQALGGKLEGSIVYVPGSELQTSDTLANYLRRGNEVLFAPSVPSVFLTAASPADVVAGIKFALDNGVKVSLRGSGHNQAGTSLYPGGMTIDLSNLKSVDIDPNNSTAYFQPGVTGGEMAAASEPHGLHYRIGHVSNVSLSGYTLGGGLGWAGLAVDQIIGLDVVNVWEYPQEELAIKRIDADSFPDLFAAMQGAGQVLGAVVGFQAQLQPLPPNGVVRLTNAVWPNDQAAHGWATWNAFSSSHTHSVLVETSAMYLTEPGRGPSVHIGTVDWSPDNRTGTSDYIDAWVSAAAAAGAEIQDGELPYMAVVDLNNPTENYPDLVSYTAISFMHPSDTPKAVELVTAAFENATTPQTFIVVEPVANGTKSNNDTAFGWRGLDFVIIWGLWTRTAAGSEADGDATHVAWVKALEDDLAQYSVGTQLSFSNFAKANDTQICFPAANWAAVQAAKANYDPYNTFQALDFYHNDGGYGPLAATPSNVKPVSNARAGA</sequence>
<dbReference type="Gene3D" id="3.30.465.10">
    <property type="match status" value="1"/>
</dbReference>
<feature type="signal peptide" evidence="6">
    <location>
        <begin position="1"/>
        <end position="20"/>
    </location>
</feature>
<dbReference type="Gene3D" id="3.40.462.20">
    <property type="match status" value="1"/>
</dbReference>
<reference evidence="8 9" key="1">
    <citation type="journal article" date="2024" name="Nat. Commun.">
        <title>Phylogenomics reveals the evolutionary origins of lichenization in chlorophyte algae.</title>
        <authorList>
            <person name="Puginier C."/>
            <person name="Libourel C."/>
            <person name="Otte J."/>
            <person name="Skaloud P."/>
            <person name="Haon M."/>
            <person name="Grisel S."/>
            <person name="Petersen M."/>
            <person name="Berrin J.G."/>
            <person name="Delaux P.M."/>
            <person name="Dal Grande F."/>
            <person name="Keller J."/>
        </authorList>
    </citation>
    <scope>NUCLEOTIDE SEQUENCE [LARGE SCALE GENOMIC DNA]</scope>
    <source>
        <strain evidence="8 9">SAG 2036</strain>
    </source>
</reference>
<dbReference type="PANTHER" id="PTHR42973">
    <property type="entry name" value="BINDING OXIDOREDUCTASE, PUTATIVE (AFU_ORTHOLOGUE AFUA_1G17690)-RELATED"/>
    <property type="match status" value="1"/>
</dbReference>
<dbReference type="Pfam" id="PF01565">
    <property type="entry name" value="FAD_binding_4"/>
    <property type="match status" value="1"/>
</dbReference>
<dbReference type="InterPro" id="IPR016166">
    <property type="entry name" value="FAD-bd_PCMH"/>
</dbReference>
<dbReference type="InterPro" id="IPR016167">
    <property type="entry name" value="FAD-bd_PCMH_sub1"/>
</dbReference>
<dbReference type="GO" id="GO:0016491">
    <property type="term" value="F:oxidoreductase activity"/>
    <property type="evidence" value="ECO:0007669"/>
    <property type="project" value="UniProtKB-KW"/>
</dbReference>
<proteinExistence type="inferred from homology"/>
<evidence type="ECO:0000256" key="6">
    <source>
        <dbReference type="SAM" id="SignalP"/>
    </source>
</evidence>
<dbReference type="PROSITE" id="PS00862">
    <property type="entry name" value="OX2_COVAL_FAD"/>
    <property type="match status" value="1"/>
</dbReference>
<dbReference type="Gene3D" id="3.30.43.10">
    <property type="entry name" value="Uridine Diphospho-n-acetylenolpyruvylglucosamine Reductase, domain 2"/>
    <property type="match status" value="1"/>
</dbReference>
<evidence type="ECO:0000256" key="3">
    <source>
        <dbReference type="ARBA" id="ARBA00022630"/>
    </source>
</evidence>
<evidence type="ECO:0000256" key="4">
    <source>
        <dbReference type="ARBA" id="ARBA00022827"/>
    </source>
</evidence>
<evidence type="ECO:0000256" key="2">
    <source>
        <dbReference type="ARBA" id="ARBA00005466"/>
    </source>
</evidence>
<protein>
    <recommendedName>
        <fullName evidence="7">FAD-binding PCMH-type domain-containing protein</fullName>
    </recommendedName>
</protein>
<keyword evidence="6" id="KW-0732">Signal</keyword>
<dbReference type="Proteomes" id="UP001465755">
    <property type="component" value="Unassembled WGS sequence"/>
</dbReference>
<keyword evidence="9" id="KW-1185">Reference proteome</keyword>
<dbReference type="InterPro" id="IPR036318">
    <property type="entry name" value="FAD-bd_PCMH-like_sf"/>
</dbReference>
<dbReference type="EMBL" id="JALJOQ010000058">
    <property type="protein sequence ID" value="KAK9803543.1"/>
    <property type="molecule type" value="Genomic_DNA"/>
</dbReference>
<keyword evidence="4" id="KW-0274">FAD</keyword>
<organism evidence="8 9">
    <name type="scientific">Symbiochloris irregularis</name>
    <dbReference type="NCBI Taxonomy" id="706552"/>
    <lineage>
        <taxon>Eukaryota</taxon>
        <taxon>Viridiplantae</taxon>
        <taxon>Chlorophyta</taxon>
        <taxon>core chlorophytes</taxon>
        <taxon>Trebouxiophyceae</taxon>
        <taxon>Trebouxiales</taxon>
        <taxon>Trebouxiaceae</taxon>
        <taxon>Symbiochloris</taxon>
    </lineage>
</organism>
<dbReference type="InterPro" id="IPR006094">
    <property type="entry name" value="Oxid_FAD_bind_N"/>
</dbReference>
<dbReference type="InterPro" id="IPR016169">
    <property type="entry name" value="FAD-bd_PCMH_sub2"/>
</dbReference>
<dbReference type="GO" id="GO:0071949">
    <property type="term" value="F:FAD binding"/>
    <property type="evidence" value="ECO:0007669"/>
    <property type="project" value="InterPro"/>
</dbReference>
<dbReference type="PANTHER" id="PTHR42973:SF39">
    <property type="entry name" value="FAD-BINDING PCMH-TYPE DOMAIN-CONTAINING PROTEIN"/>
    <property type="match status" value="1"/>
</dbReference>
<name>A0AAW1P4S5_9CHLO</name>